<evidence type="ECO:0000313" key="2">
    <source>
        <dbReference type="EMBL" id="GFC77508.1"/>
    </source>
</evidence>
<accession>A0A699QW67</accession>
<feature type="region of interest" description="Disordered" evidence="1">
    <location>
        <begin position="67"/>
        <end position="93"/>
    </location>
</feature>
<dbReference type="AlphaFoldDB" id="A0A699QW67"/>
<evidence type="ECO:0000256" key="1">
    <source>
        <dbReference type="SAM" id="MobiDB-lite"/>
    </source>
</evidence>
<sequence length="137" mass="15334">SFTKVSLLGPAGNRVKVKNDETMKSKNSKDNVVPKKSKTPVTVRLAKKPPQVVVKKIDVSVDSSCLLKSSSSNDSSVKVPSSKRREKRDGKSLKLERDEAEVITFSGPFKRCEWITQFSGMRYLYEIQALDVLLTEE</sequence>
<proteinExistence type="predicted"/>
<name>A0A699QW67_TANCI</name>
<organism evidence="2">
    <name type="scientific">Tanacetum cinerariifolium</name>
    <name type="common">Dalmatian daisy</name>
    <name type="synonym">Chrysanthemum cinerariifolium</name>
    <dbReference type="NCBI Taxonomy" id="118510"/>
    <lineage>
        <taxon>Eukaryota</taxon>
        <taxon>Viridiplantae</taxon>
        <taxon>Streptophyta</taxon>
        <taxon>Embryophyta</taxon>
        <taxon>Tracheophyta</taxon>
        <taxon>Spermatophyta</taxon>
        <taxon>Magnoliopsida</taxon>
        <taxon>eudicotyledons</taxon>
        <taxon>Gunneridae</taxon>
        <taxon>Pentapetalae</taxon>
        <taxon>asterids</taxon>
        <taxon>campanulids</taxon>
        <taxon>Asterales</taxon>
        <taxon>Asteraceae</taxon>
        <taxon>Asteroideae</taxon>
        <taxon>Anthemideae</taxon>
        <taxon>Anthemidinae</taxon>
        <taxon>Tanacetum</taxon>
    </lineage>
</organism>
<feature type="non-terminal residue" evidence="2">
    <location>
        <position position="1"/>
    </location>
</feature>
<protein>
    <submittedName>
        <fullName evidence="2">Probable GMP synthase [glutamine-hydrolyzing]</fullName>
    </submittedName>
</protein>
<feature type="compositionally biased region" description="Low complexity" evidence="1">
    <location>
        <begin position="67"/>
        <end position="80"/>
    </location>
</feature>
<feature type="region of interest" description="Disordered" evidence="1">
    <location>
        <begin position="1"/>
        <end position="42"/>
    </location>
</feature>
<reference evidence="2" key="1">
    <citation type="journal article" date="2019" name="Sci. Rep.">
        <title>Draft genome of Tanacetum cinerariifolium, the natural source of mosquito coil.</title>
        <authorList>
            <person name="Yamashiro T."/>
            <person name="Shiraishi A."/>
            <person name="Satake H."/>
            <person name="Nakayama K."/>
        </authorList>
    </citation>
    <scope>NUCLEOTIDE SEQUENCE</scope>
</reference>
<gene>
    <name evidence="2" type="ORF">Tci_849478</name>
</gene>
<dbReference type="EMBL" id="BKCJ011061315">
    <property type="protein sequence ID" value="GFC77508.1"/>
    <property type="molecule type" value="Genomic_DNA"/>
</dbReference>
<feature type="compositionally biased region" description="Basic and acidic residues" evidence="1">
    <location>
        <begin position="17"/>
        <end position="33"/>
    </location>
</feature>
<comment type="caution">
    <text evidence="2">The sequence shown here is derived from an EMBL/GenBank/DDBJ whole genome shotgun (WGS) entry which is preliminary data.</text>
</comment>